<dbReference type="GO" id="GO:0007131">
    <property type="term" value="P:reciprocal meiotic recombination"/>
    <property type="evidence" value="ECO:0007669"/>
    <property type="project" value="TreeGrafter"/>
</dbReference>
<dbReference type="GO" id="GO:0005634">
    <property type="term" value="C:nucleus"/>
    <property type="evidence" value="ECO:0007669"/>
    <property type="project" value="TreeGrafter"/>
</dbReference>
<reference evidence="6" key="2">
    <citation type="submission" date="2020-07" db="EMBL/GenBank/DDBJ databases">
        <authorList>
            <person name="Vera ALvarez R."/>
            <person name="Arias-Moreno D.M."/>
            <person name="Jimenez-Jacinto V."/>
            <person name="Jimenez-Bremont J.F."/>
            <person name="Swaminathan K."/>
            <person name="Moose S.P."/>
            <person name="Guerrero-Gonzalez M.L."/>
            <person name="Marino-Ramirez L."/>
            <person name="Landsman D."/>
            <person name="Rodriguez-Kessler M."/>
            <person name="Delgado-Sanchez P."/>
        </authorList>
    </citation>
    <scope>NUCLEOTIDE SEQUENCE</scope>
    <source>
        <tissue evidence="6">Cladode</tissue>
    </source>
</reference>
<dbReference type="PANTHER" id="PTHR11361:SF21">
    <property type="entry name" value="MUTS PROTEIN HOMOLOG 4"/>
    <property type="match status" value="1"/>
</dbReference>
<dbReference type="InterPro" id="IPR045076">
    <property type="entry name" value="MutS"/>
</dbReference>
<sequence length="169" mass="19155">MCRSLIVMDELGRATSSSDGFAIAWSCCENLLSLKAYTIFATHMENLSELATLYPNVKTLHFHVDIRNDRLDFKFQLKDGPRHVPHYGLLLAGVAGLPTSVIETANIITSKITEKEAGRMEVNQLQYYPIQMVYRVAQRLVCLKYSNHDEDSVREALQTLTDSYLNGRL</sequence>
<dbReference type="GO" id="GO:0005524">
    <property type="term" value="F:ATP binding"/>
    <property type="evidence" value="ECO:0007669"/>
    <property type="project" value="UniProtKB-KW"/>
</dbReference>
<proteinExistence type="inferred from homology"/>
<dbReference type="PANTHER" id="PTHR11361">
    <property type="entry name" value="DNA MISMATCH REPAIR PROTEIN MUTS FAMILY MEMBER"/>
    <property type="match status" value="1"/>
</dbReference>
<keyword evidence="2" id="KW-0547">Nucleotide-binding</keyword>
<dbReference type="InterPro" id="IPR000432">
    <property type="entry name" value="DNA_mismatch_repair_MutS_C"/>
</dbReference>
<dbReference type="EMBL" id="GISG01223758">
    <property type="protein sequence ID" value="MBA4664436.1"/>
    <property type="molecule type" value="Transcribed_RNA"/>
</dbReference>
<protein>
    <recommendedName>
        <fullName evidence="5">DNA mismatch repair proteins mutS family domain-containing protein</fullName>
    </recommendedName>
</protein>
<dbReference type="Pfam" id="PF00488">
    <property type="entry name" value="MutS_V"/>
    <property type="match status" value="1"/>
</dbReference>
<keyword evidence="4" id="KW-0238">DNA-binding</keyword>
<evidence type="ECO:0000259" key="5">
    <source>
        <dbReference type="SMART" id="SM00534"/>
    </source>
</evidence>
<evidence type="ECO:0000256" key="1">
    <source>
        <dbReference type="ARBA" id="ARBA00006271"/>
    </source>
</evidence>
<evidence type="ECO:0000256" key="2">
    <source>
        <dbReference type="ARBA" id="ARBA00022741"/>
    </source>
</evidence>
<dbReference type="SMART" id="SM00534">
    <property type="entry name" value="MUTSac"/>
    <property type="match status" value="1"/>
</dbReference>
<evidence type="ECO:0000313" key="6">
    <source>
        <dbReference type="EMBL" id="MBA4664436.1"/>
    </source>
</evidence>
<organism evidence="6">
    <name type="scientific">Opuntia streptacantha</name>
    <name type="common">Prickly pear cactus</name>
    <name type="synonym">Opuntia cardona</name>
    <dbReference type="NCBI Taxonomy" id="393608"/>
    <lineage>
        <taxon>Eukaryota</taxon>
        <taxon>Viridiplantae</taxon>
        <taxon>Streptophyta</taxon>
        <taxon>Embryophyta</taxon>
        <taxon>Tracheophyta</taxon>
        <taxon>Spermatophyta</taxon>
        <taxon>Magnoliopsida</taxon>
        <taxon>eudicotyledons</taxon>
        <taxon>Gunneridae</taxon>
        <taxon>Pentapetalae</taxon>
        <taxon>Caryophyllales</taxon>
        <taxon>Cactineae</taxon>
        <taxon>Cactaceae</taxon>
        <taxon>Opuntioideae</taxon>
        <taxon>Opuntia</taxon>
    </lineage>
</organism>
<dbReference type="GO" id="GO:0140664">
    <property type="term" value="F:ATP-dependent DNA damage sensor activity"/>
    <property type="evidence" value="ECO:0007669"/>
    <property type="project" value="InterPro"/>
</dbReference>
<dbReference type="GO" id="GO:0030983">
    <property type="term" value="F:mismatched DNA binding"/>
    <property type="evidence" value="ECO:0007669"/>
    <property type="project" value="InterPro"/>
</dbReference>
<dbReference type="AlphaFoldDB" id="A0A7C9ADF2"/>
<accession>A0A7C9ADF2</accession>
<comment type="similarity">
    <text evidence="1">Belongs to the DNA mismatch repair MutS family.</text>
</comment>
<feature type="domain" description="DNA mismatch repair proteins mutS family" evidence="5">
    <location>
        <begin position="1"/>
        <end position="110"/>
    </location>
</feature>
<evidence type="ECO:0000256" key="3">
    <source>
        <dbReference type="ARBA" id="ARBA00022840"/>
    </source>
</evidence>
<dbReference type="InterPro" id="IPR027417">
    <property type="entry name" value="P-loop_NTPase"/>
</dbReference>
<dbReference type="SUPFAM" id="SSF52540">
    <property type="entry name" value="P-loop containing nucleoside triphosphate hydrolases"/>
    <property type="match status" value="1"/>
</dbReference>
<evidence type="ECO:0000256" key="4">
    <source>
        <dbReference type="ARBA" id="ARBA00023125"/>
    </source>
</evidence>
<dbReference type="Gene3D" id="3.40.50.300">
    <property type="entry name" value="P-loop containing nucleotide triphosphate hydrolases"/>
    <property type="match status" value="1"/>
</dbReference>
<keyword evidence="3" id="KW-0067">ATP-binding</keyword>
<dbReference type="GO" id="GO:0006298">
    <property type="term" value="P:mismatch repair"/>
    <property type="evidence" value="ECO:0007669"/>
    <property type="project" value="InterPro"/>
</dbReference>
<reference evidence="6" key="1">
    <citation type="journal article" date="2013" name="J. Plant Res.">
        <title>Effect of fungi and light on seed germination of three Opuntia species from semiarid lands of central Mexico.</title>
        <authorList>
            <person name="Delgado-Sanchez P."/>
            <person name="Jimenez-Bremont J.F."/>
            <person name="Guerrero-Gonzalez Mde L."/>
            <person name="Flores J."/>
        </authorList>
    </citation>
    <scope>NUCLEOTIDE SEQUENCE</scope>
    <source>
        <tissue evidence="6">Cladode</tissue>
    </source>
</reference>
<name>A0A7C9ADF2_OPUST</name>